<keyword evidence="3" id="KW-1185">Reference proteome</keyword>
<gene>
    <name evidence="2" type="ORF">BCR37DRAFT_394983</name>
</gene>
<feature type="region of interest" description="Disordered" evidence="1">
    <location>
        <begin position="87"/>
        <end position="112"/>
    </location>
</feature>
<comment type="caution">
    <text evidence="2">The sequence shown here is derived from an EMBL/GenBank/DDBJ whole genome shotgun (WGS) entry which is preliminary data.</text>
</comment>
<dbReference type="EMBL" id="MCFI01000020">
    <property type="protein sequence ID" value="ORY77366.1"/>
    <property type="molecule type" value="Genomic_DNA"/>
</dbReference>
<dbReference type="RefSeq" id="XP_040722987.1">
    <property type="nucleotide sequence ID" value="XM_040871551.1"/>
</dbReference>
<accession>A0A1Y2F1Y8</accession>
<protein>
    <submittedName>
        <fullName evidence="2">Uncharacterized protein</fullName>
    </submittedName>
</protein>
<evidence type="ECO:0000313" key="2">
    <source>
        <dbReference type="EMBL" id="ORY77366.1"/>
    </source>
</evidence>
<sequence length="737" mass="81648">MSRDTLYASLITAENGLATVKRQRKQTLPRARLPTHRESIKTAAATEDKEEEARLGHYNAQLQAKMRFESMRIKKAVAVALDAPKDPDAAVQSQAHAVREKDDSAVATPSEGARVNDETRILGTPHADDHDSVHEDDVEHSCFDLVQDGERQACVAMLETDLGPLPFWLDHVPLPSTQEDGASQDVSSPVPADFRMVKTPSPPPRHRSPVSRILTLTRKSLQLADEVKDWFAACDGDAALERFEPCRFEGTTEMPVLDCADHTFDWLFKHEPEASTPALSFDGHDTHPAGYFESLELLIEKLNLDKLADCRIRELEQDLQACRARLATLETRRAVRNRPMQPSVPCERLWQASHEPAVLQHGLWSRGQLRKHNAQQSRASFMTAPLHPNITPRSAHRWRRGRLALQGQTPTSSPRSADPTFYQYSDPSSVVNVSSPVPQSIRLSRARLFQDRSNAHVVSSLDSSQSSTMAAPTQTSKDHALSRLRVSKQHVARRGTIPKAKDFAQSSTGATACLDLPPIEQYLIPDPPVPTPFNTVRPPARMNPHLSRRLPFAPSEKTTPFIGSHPAQCARKTFSNKMHIEEARDASVSGFKTVRKRASPFTQLSPANVRPFLTSRNENQAPTTPRRTPAKQTSVSEIPAQTPKSSPVNICPITRSSGRIVSGQLAGGSPLQEQSGNALNNAAMTVRLRSPALTVLKTVRKDMSPLTVGRLSMTPIESPPARLKRRVGYTERSERVY</sequence>
<feature type="region of interest" description="Disordered" evidence="1">
    <location>
        <begin position="459"/>
        <end position="479"/>
    </location>
</feature>
<evidence type="ECO:0000313" key="3">
    <source>
        <dbReference type="Proteomes" id="UP000193685"/>
    </source>
</evidence>
<dbReference type="AlphaFoldDB" id="A0A1Y2F1Y8"/>
<feature type="compositionally biased region" description="Polar residues" evidence="1">
    <location>
        <begin position="614"/>
        <end position="636"/>
    </location>
</feature>
<feature type="region of interest" description="Disordered" evidence="1">
    <location>
        <begin position="613"/>
        <end position="650"/>
    </location>
</feature>
<name>A0A1Y2F1Y8_PROLT</name>
<organism evidence="2 3">
    <name type="scientific">Protomyces lactucae-debilis</name>
    <dbReference type="NCBI Taxonomy" id="2754530"/>
    <lineage>
        <taxon>Eukaryota</taxon>
        <taxon>Fungi</taxon>
        <taxon>Dikarya</taxon>
        <taxon>Ascomycota</taxon>
        <taxon>Taphrinomycotina</taxon>
        <taxon>Taphrinomycetes</taxon>
        <taxon>Taphrinales</taxon>
        <taxon>Protomycetaceae</taxon>
        <taxon>Protomyces</taxon>
    </lineage>
</organism>
<dbReference type="Proteomes" id="UP000193685">
    <property type="component" value="Unassembled WGS sequence"/>
</dbReference>
<proteinExistence type="predicted"/>
<dbReference type="GeneID" id="63788150"/>
<reference evidence="2 3" key="1">
    <citation type="submission" date="2016-07" db="EMBL/GenBank/DDBJ databases">
        <title>Pervasive Adenine N6-methylation of Active Genes in Fungi.</title>
        <authorList>
            <consortium name="DOE Joint Genome Institute"/>
            <person name="Mondo S.J."/>
            <person name="Dannebaum R.O."/>
            <person name="Kuo R.C."/>
            <person name="Labutti K."/>
            <person name="Haridas S."/>
            <person name="Kuo A."/>
            <person name="Salamov A."/>
            <person name="Ahrendt S.R."/>
            <person name="Lipzen A."/>
            <person name="Sullivan W."/>
            <person name="Andreopoulos W.B."/>
            <person name="Clum A."/>
            <person name="Lindquist E."/>
            <person name="Daum C."/>
            <person name="Ramamoorthy G.K."/>
            <person name="Gryganskyi A."/>
            <person name="Culley D."/>
            <person name="Magnuson J.K."/>
            <person name="James T.Y."/>
            <person name="O'Malley M.A."/>
            <person name="Stajich J.E."/>
            <person name="Spatafora J.W."/>
            <person name="Visel A."/>
            <person name="Grigoriev I.V."/>
        </authorList>
    </citation>
    <scope>NUCLEOTIDE SEQUENCE [LARGE SCALE GENOMIC DNA]</scope>
    <source>
        <strain evidence="2 3">12-1054</strain>
    </source>
</reference>
<evidence type="ECO:0000256" key="1">
    <source>
        <dbReference type="SAM" id="MobiDB-lite"/>
    </source>
</evidence>